<evidence type="ECO:0000313" key="1">
    <source>
        <dbReference type="EMBL" id="RCV42614.1"/>
    </source>
</evidence>
<organism evidence="1">
    <name type="scientific">Setaria italica</name>
    <name type="common">Foxtail millet</name>
    <name type="synonym">Panicum italicum</name>
    <dbReference type="NCBI Taxonomy" id="4555"/>
    <lineage>
        <taxon>Eukaryota</taxon>
        <taxon>Viridiplantae</taxon>
        <taxon>Streptophyta</taxon>
        <taxon>Embryophyta</taxon>
        <taxon>Tracheophyta</taxon>
        <taxon>Spermatophyta</taxon>
        <taxon>Magnoliopsida</taxon>
        <taxon>Liliopsida</taxon>
        <taxon>Poales</taxon>
        <taxon>Poaceae</taxon>
        <taxon>PACMAD clade</taxon>
        <taxon>Panicoideae</taxon>
        <taxon>Panicodae</taxon>
        <taxon>Paniceae</taxon>
        <taxon>Cenchrinae</taxon>
        <taxon>Setaria</taxon>
    </lineage>
</organism>
<sequence>MTARQRARGRSAPADELLHHCSVAPTNCAAIRPRRGAGLCPNATMPLLPCSCSPPPAPPLRPHSSAVPSRHGFLRSAPPSLGLGLRVASGSGRRRLPAVLSANDRVVVRWTPPPRAARLSLNNEAHLQGGRRWV</sequence>
<name>A0A368SJU3_SETIT</name>
<accession>A0A368SJU3</accession>
<dbReference type="AlphaFoldDB" id="A0A368SJU3"/>
<protein>
    <submittedName>
        <fullName evidence="1">Uncharacterized protein</fullName>
    </submittedName>
</protein>
<reference evidence="1" key="2">
    <citation type="submission" date="2015-07" db="EMBL/GenBank/DDBJ databases">
        <authorList>
            <person name="Noorani M."/>
        </authorList>
    </citation>
    <scope>NUCLEOTIDE SEQUENCE</scope>
    <source>
        <strain evidence="1">Yugu1</strain>
    </source>
</reference>
<proteinExistence type="predicted"/>
<gene>
    <name evidence="1" type="ORF">SETIT_9G229400v2</name>
</gene>
<dbReference type="EMBL" id="CM003536">
    <property type="protein sequence ID" value="RCV42614.1"/>
    <property type="molecule type" value="Genomic_DNA"/>
</dbReference>
<reference evidence="1" key="1">
    <citation type="journal article" date="2012" name="Nat. Biotechnol.">
        <title>Reference genome sequence of the model plant Setaria.</title>
        <authorList>
            <person name="Bennetzen J.L."/>
            <person name="Schmutz J."/>
            <person name="Wang H."/>
            <person name="Percifield R."/>
            <person name="Hawkins J."/>
            <person name="Pontaroli A.C."/>
            <person name="Estep M."/>
            <person name="Feng L."/>
            <person name="Vaughn J.N."/>
            <person name="Grimwood J."/>
            <person name="Jenkins J."/>
            <person name="Barry K."/>
            <person name="Lindquist E."/>
            <person name="Hellsten U."/>
            <person name="Deshpande S."/>
            <person name="Wang X."/>
            <person name="Wu X."/>
            <person name="Mitros T."/>
            <person name="Triplett J."/>
            <person name="Yang X."/>
            <person name="Ye C.Y."/>
            <person name="Mauro-Herrera M."/>
            <person name="Wang L."/>
            <person name="Li P."/>
            <person name="Sharma M."/>
            <person name="Sharma R."/>
            <person name="Ronald P.C."/>
            <person name="Panaud O."/>
            <person name="Kellogg E.A."/>
            <person name="Brutnell T.P."/>
            <person name="Doust A.N."/>
            <person name="Tuskan G.A."/>
            <person name="Rokhsar D."/>
            <person name="Devos K.M."/>
        </authorList>
    </citation>
    <scope>NUCLEOTIDE SEQUENCE [LARGE SCALE GENOMIC DNA]</scope>
    <source>
        <strain evidence="1">Yugu1</strain>
    </source>
</reference>